<dbReference type="Proteomes" id="UP000664209">
    <property type="component" value="Unassembled WGS sequence"/>
</dbReference>
<reference evidence="2" key="1">
    <citation type="submission" date="2021-03" db="EMBL/GenBank/DDBJ databases">
        <title>Actinotalea soli sp. nov., isolated from soil.</title>
        <authorList>
            <person name="Ping W."/>
            <person name="Zhang J."/>
        </authorList>
    </citation>
    <scope>NUCLEOTIDE SEQUENCE</scope>
    <source>
        <strain evidence="2">BY-33</strain>
    </source>
</reference>
<feature type="region of interest" description="Disordered" evidence="1">
    <location>
        <begin position="1"/>
        <end position="22"/>
    </location>
</feature>
<name>A0A939RV65_9CELL</name>
<evidence type="ECO:0000256" key="1">
    <source>
        <dbReference type="SAM" id="MobiDB-lite"/>
    </source>
</evidence>
<feature type="compositionally biased region" description="Basic and acidic residues" evidence="1">
    <location>
        <begin position="1"/>
        <end position="10"/>
    </location>
</feature>
<dbReference type="EMBL" id="JAGEMK010000012">
    <property type="protein sequence ID" value="MBO1753414.1"/>
    <property type="molecule type" value="Genomic_DNA"/>
</dbReference>
<accession>A0A939RV65</accession>
<protein>
    <recommendedName>
        <fullName evidence="4">Biopolymer transporter Tol</fullName>
    </recommendedName>
</protein>
<comment type="caution">
    <text evidence="2">The sequence shown here is derived from an EMBL/GenBank/DDBJ whole genome shotgun (WGS) entry which is preliminary data.</text>
</comment>
<evidence type="ECO:0008006" key="4">
    <source>
        <dbReference type="Google" id="ProtNLM"/>
    </source>
</evidence>
<organism evidence="2 3">
    <name type="scientific">Actinotalea soli</name>
    <dbReference type="NCBI Taxonomy" id="2819234"/>
    <lineage>
        <taxon>Bacteria</taxon>
        <taxon>Bacillati</taxon>
        <taxon>Actinomycetota</taxon>
        <taxon>Actinomycetes</taxon>
        <taxon>Micrococcales</taxon>
        <taxon>Cellulomonadaceae</taxon>
        <taxon>Actinotalea</taxon>
    </lineage>
</organism>
<dbReference type="AlphaFoldDB" id="A0A939RV65"/>
<evidence type="ECO:0000313" key="2">
    <source>
        <dbReference type="EMBL" id="MBO1753414.1"/>
    </source>
</evidence>
<evidence type="ECO:0000313" key="3">
    <source>
        <dbReference type="Proteomes" id="UP000664209"/>
    </source>
</evidence>
<proteinExistence type="predicted"/>
<keyword evidence="3" id="KW-1185">Reference proteome</keyword>
<dbReference type="RefSeq" id="WP_208057100.1">
    <property type="nucleotide sequence ID" value="NZ_JAGEMK010000012.1"/>
</dbReference>
<sequence>MTDRDSRRDSASTPPRSPVVTPDGRYLVVRGRLWRRSDPSLDPHERERLTSELMAARRAKGAAMRADDAEAREAARARVDAAKHALGERGPVWWEDDAPDLTRRMARTTLYAEWWASLTEGERS</sequence>
<gene>
    <name evidence="2" type="ORF">J4G33_16525</name>
</gene>